<keyword evidence="2" id="KW-1185">Reference proteome</keyword>
<evidence type="ECO:0000313" key="1">
    <source>
        <dbReference type="EMBL" id="MEO3714115.1"/>
    </source>
</evidence>
<evidence type="ECO:0008006" key="3">
    <source>
        <dbReference type="Google" id="ProtNLM"/>
    </source>
</evidence>
<comment type="caution">
    <text evidence="1">The sequence shown here is derived from an EMBL/GenBank/DDBJ whole genome shotgun (WGS) entry which is preliminary data.</text>
</comment>
<protein>
    <recommendedName>
        <fullName evidence="3">DUF2442 domain-containing protein</fullName>
    </recommendedName>
</protein>
<dbReference type="Proteomes" id="UP001462640">
    <property type="component" value="Unassembled WGS sequence"/>
</dbReference>
<name>A0ABV0GGB7_9BURK</name>
<proteinExistence type="predicted"/>
<accession>A0ABV0GGB7</accession>
<gene>
    <name evidence="1" type="ORF">ABDJ40_15220</name>
</gene>
<organism evidence="1 2">
    <name type="scientific">Roseateles flavus</name>
    <dbReference type="NCBI Taxonomy" id="3149041"/>
    <lineage>
        <taxon>Bacteria</taxon>
        <taxon>Pseudomonadati</taxon>
        <taxon>Pseudomonadota</taxon>
        <taxon>Betaproteobacteria</taxon>
        <taxon>Burkholderiales</taxon>
        <taxon>Sphaerotilaceae</taxon>
        <taxon>Roseateles</taxon>
    </lineage>
</organism>
<reference evidence="1 2" key="1">
    <citation type="submission" date="2024-05" db="EMBL/GenBank/DDBJ databases">
        <title>Roseateles sp. 2.12 16S ribosomal RNA gene Genome sequencing and assembly.</title>
        <authorList>
            <person name="Woo H."/>
        </authorList>
    </citation>
    <scope>NUCLEOTIDE SEQUENCE [LARGE SCALE GENOMIC DNA]</scope>
    <source>
        <strain evidence="1 2">2.12</strain>
    </source>
</reference>
<evidence type="ECO:0000313" key="2">
    <source>
        <dbReference type="Proteomes" id="UP001462640"/>
    </source>
</evidence>
<dbReference type="EMBL" id="JBDPZC010000007">
    <property type="protein sequence ID" value="MEO3714115.1"/>
    <property type="molecule type" value="Genomic_DNA"/>
</dbReference>
<dbReference type="RefSeq" id="WP_347611155.1">
    <property type="nucleotide sequence ID" value="NZ_JBDPZC010000007.1"/>
</dbReference>
<sequence length="99" mass="11076">MLQLFNAAHGCLVEIELVQLQALVDGARQWLWIEGNMVTVLQLLDGKLSEKRVFDRAVLTFDGVQGQLCWPGGPPDVLSIDASGTLRPEFQRLLHQHLN</sequence>